<accession>A0ABM9NNA2</accession>
<dbReference type="EMBL" id="OZ026885">
    <property type="protein sequence ID" value="CAL1242125.1"/>
    <property type="molecule type" value="Genomic_DNA"/>
</dbReference>
<evidence type="ECO:0000313" key="2">
    <source>
        <dbReference type="EMBL" id="CAL1242125.1"/>
    </source>
</evidence>
<sequence>MALHRQAYAPLRREAPFGSAMCCTAIFAVGRAYTAQKARGWIGKRESFLPSRDLLRASVRFDKRIYRLKGFNRGSGRIGATHRPSAIPTARRFRRLFPVQEGSRGTGRTVRRRARQVASWRLSARRKPGFFADSGASTPPPPRPARGGGG</sequence>
<evidence type="ECO:0000313" key="3">
    <source>
        <dbReference type="Proteomes" id="UP001497493"/>
    </source>
</evidence>
<gene>
    <name evidence="2" type="ORF">MECH1_V1_P0193</name>
</gene>
<protein>
    <submittedName>
        <fullName evidence="2">Uncharacterized protein</fullName>
    </submittedName>
</protein>
<name>A0ABM9NNA2_9GAMM</name>
<dbReference type="Proteomes" id="UP001497493">
    <property type="component" value="Plasmid 2"/>
</dbReference>
<organism evidence="2 3">
    <name type="scientific">Candidatus Methylocalor cossyra</name>
    <dbReference type="NCBI Taxonomy" id="3108543"/>
    <lineage>
        <taxon>Bacteria</taxon>
        <taxon>Pseudomonadati</taxon>
        <taxon>Pseudomonadota</taxon>
        <taxon>Gammaproteobacteria</taxon>
        <taxon>Methylococcales</taxon>
        <taxon>Methylococcaceae</taxon>
        <taxon>Candidatus Methylocalor</taxon>
    </lineage>
</organism>
<evidence type="ECO:0000256" key="1">
    <source>
        <dbReference type="SAM" id="MobiDB-lite"/>
    </source>
</evidence>
<proteinExistence type="predicted"/>
<feature type="region of interest" description="Disordered" evidence="1">
    <location>
        <begin position="99"/>
        <end position="150"/>
    </location>
</feature>
<reference evidence="2 3" key="1">
    <citation type="submission" date="2024-04" db="EMBL/GenBank/DDBJ databases">
        <authorList>
            <person name="Cremers G."/>
        </authorList>
    </citation>
    <scope>NUCLEOTIDE SEQUENCE [LARGE SCALE GENOMIC DNA]</scope>
    <source>
        <strain evidence="2">MeCH1-AG</strain>
        <plasmid evidence="2 3">2</plasmid>
    </source>
</reference>
<keyword evidence="2" id="KW-0614">Plasmid</keyword>
<geneLocation type="plasmid" evidence="2 3">
    <name>2</name>
</geneLocation>
<keyword evidence="3" id="KW-1185">Reference proteome</keyword>